<gene>
    <name evidence="2" type="ORF">SAMN05192570_1193</name>
</gene>
<dbReference type="Proteomes" id="UP000198788">
    <property type="component" value="Unassembled WGS sequence"/>
</dbReference>
<sequence length="166" mass="19074">MIPDEAMRWMLLEFSTFTRSEWFDFVSTLVGTIALCVALGIALVEHQRAVRADEKRLSDFRRSVRALVNDLDAVGQRISDRFDAGEDVSFAWEEWCHLASDVRRALEALLPSAPPLPSEIVAVSAMIRRLEQSERFRELAWNPQPRRDHARAVRDDLARQIDKIGR</sequence>
<dbReference type="RefSeq" id="WP_092307791.1">
    <property type="nucleotide sequence ID" value="NZ_FOZV01000002.1"/>
</dbReference>
<evidence type="ECO:0000313" key="2">
    <source>
        <dbReference type="EMBL" id="SFS42550.1"/>
    </source>
</evidence>
<keyword evidence="3" id="KW-1185">Reference proteome</keyword>
<keyword evidence="1" id="KW-1133">Transmembrane helix</keyword>
<organism evidence="2 3">
    <name type="scientific">Brevundimonas viscosa</name>
    <dbReference type="NCBI Taxonomy" id="871741"/>
    <lineage>
        <taxon>Bacteria</taxon>
        <taxon>Pseudomonadati</taxon>
        <taxon>Pseudomonadota</taxon>
        <taxon>Alphaproteobacteria</taxon>
        <taxon>Caulobacterales</taxon>
        <taxon>Caulobacteraceae</taxon>
        <taxon>Brevundimonas</taxon>
    </lineage>
</organism>
<dbReference type="AlphaFoldDB" id="A0A1I6PR03"/>
<dbReference type="EMBL" id="FOZV01000002">
    <property type="protein sequence ID" value="SFS42550.1"/>
    <property type="molecule type" value="Genomic_DNA"/>
</dbReference>
<protein>
    <submittedName>
        <fullName evidence="2">Uncharacterized protein</fullName>
    </submittedName>
</protein>
<evidence type="ECO:0000256" key="1">
    <source>
        <dbReference type="SAM" id="Phobius"/>
    </source>
</evidence>
<accession>A0A1I6PR03</accession>
<feature type="transmembrane region" description="Helical" evidence="1">
    <location>
        <begin position="22"/>
        <end position="44"/>
    </location>
</feature>
<proteinExistence type="predicted"/>
<reference evidence="3" key="1">
    <citation type="submission" date="2016-10" db="EMBL/GenBank/DDBJ databases">
        <authorList>
            <person name="Varghese N."/>
            <person name="Submissions S."/>
        </authorList>
    </citation>
    <scope>NUCLEOTIDE SEQUENCE [LARGE SCALE GENOMIC DNA]</scope>
    <source>
        <strain evidence="3">CGMCC 1.10683</strain>
    </source>
</reference>
<keyword evidence="1" id="KW-0812">Transmembrane</keyword>
<keyword evidence="1" id="KW-0472">Membrane</keyword>
<evidence type="ECO:0000313" key="3">
    <source>
        <dbReference type="Proteomes" id="UP000198788"/>
    </source>
</evidence>
<name>A0A1I6PR03_9CAUL</name>